<keyword evidence="3" id="KW-0805">Transcription regulation</keyword>
<dbReference type="CDD" id="cd00383">
    <property type="entry name" value="trans_reg_C"/>
    <property type="match status" value="1"/>
</dbReference>
<evidence type="ECO:0000313" key="12">
    <source>
        <dbReference type="Proteomes" id="UP000321248"/>
    </source>
</evidence>
<keyword evidence="2" id="KW-0902">Two-component regulatory system</keyword>
<dbReference type="InterPro" id="IPR039420">
    <property type="entry name" value="WalR-like"/>
</dbReference>
<feature type="domain" description="Response regulatory" evidence="9">
    <location>
        <begin position="104"/>
        <end position="219"/>
    </location>
</feature>
<evidence type="ECO:0000256" key="7">
    <source>
        <dbReference type="PROSITE-ProRule" id="PRU01091"/>
    </source>
</evidence>
<dbReference type="GO" id="GO:0032993">
    <property type="term" value="C:protein-DNA complex"/>
    <property type="evidence" value="ECO:0007669"/>
    <property type="project" value="TreeGrafter"/>
</dbReference>
<name>A0A5C8KVH9_9GAMM</name>
<dbReference type="Pfam" id="PF00072">
    <property type="entry name" value="Response_reg"/>
    <property type="match status" value="1"/>
</dbReference>
<dbReference type="SUPFAM" id="SSF46894">
    <property type="entry name" value="C-terminal effector domain of the bipartite response regulators"/>
    <property type="match status" value="1"/>
</dbReference>
<feature type="region of interest" description="Disordered" evidence="8">
    <location>
        <begin position="1"/>
        <end position="66"/>
    </location>
</feature>
<dbReference type="SMART" id="SM00448">
    <property type="entry name" value="REC"/>
    <property type="match status" value="1"/>
</dbReference>
<dbReference type="PROSITE" id="PS50110">
    <property type="entry name" value="RESPONSE_REGULATORY"/>
    <property type="match status" value="1"/>
</dbReference>
<feature type="compositionally biased region" description="Basic and acidic residues" evidence="8">
    <location>
        <begin position="1"/>
        <end position="11"/>
    </location>
</feature>
<dbReference type="InterPro" id="IPR001867">
    <property type="entry name" value="OmpR/PhoB-type_DNA-bd"/>
</dbReference>
<feature type="domain" description="OmpR/PhoB-type" evidence="10">
    <location>
        <begin position="228"/>
        <end position="325"/>
    </location>
</feature>
<dbReference type="PANTHER" id="PTHR48111:SF22">
    <property type="entry name" value="REGULATOR OF RPOS"/>
    <property type="match status" value="1"/>
</dbReference>
<keyword evidence="1 6" id="KW-0597">Phosphoprotein</keyword>
<dbReference type="Proteomes" id="UP000321248">
    <property type="component" value="Unassembled WGS sequence"/>
</dbReference>
<dbReference type="CDD" id="cd17574">
    <property type="entry name" value="REC_OmpR"/>
    <property type="match status" value="1"/>
</dbReference>
<reference evidence="11 12" key="1">
    <citation type="submission" date="2019-08" db="EMBL/GenBank/DDBJ databases">
        <authorList>
            <person name="Karlyshev A.V."/>
        </authorList>
    </citation>
    <scope>NUCLEOTIDE SEQUENCE [LARGE SCALE GENOMIC DNA]</scope>
    <source>
        <strain evidence="11 12">Alg18-2.2</strain>
    </source>
</reference>
<dbReference type="GO" id="GO:0000976">
    <property type="term" value="F:transcription cis-regulatory region binding"/>
    <property type="evidence" value="ECO:0007669"/>
    <property type="project" value="TreeGrafter"/>
</dbReference>
<dbReference type="AlphaFoldDB" id="A0A5C8KVH9"/>
<dbReference type="Gene3D" id="1.10.10.10">
    <property type="entry name" value="Winged helix-like DNA-binding domain superfamily/Winged helix DNA-binding domain"/>
    <property type="match status" value="1"/>
</dbReference>
<dbReference type="EMBL" id="VRTS01000003">
    <property type="protein sequence ID" value="TXK64310.1"/>
    <property type="molecule type" value="Genomic_DNA"/>
</dbReference>
<dbReference type="Gene3D" id="3.40.50.2300">
    <property type="match status" value="1"/>
</dbReference>
<evidence type="ECO:0000256" key="5">
    <source>
        <dbReference type="ARBA" id="ARBA00023163"/>
    </source>
</evidence>
<dbReference type="GO" id="GO:0000156">
    <property type="term" value="F:phosphorelay response regulator activity"/>
    <property type="evidence" value="ECO:0007669"/>
    <property type="project" value="TreeGrafter"/>
</dbReference>
<dbReference type="InterPro" id="IPR036388">
    <property type="entry name" value="WH-like_DNA-bd_sf"/>
</dbReference>
<protein>
    <submittedName>
        <fullName evidence="11">Response regulator transcription factor</fullName>
    </submittedName>
</protein>
<dbReference type="Pfam" id="PF00486">
    <property type="entry name" value="Trans_reg_C"/>
    <property type="match status" value="1"/>
</dbReference>
<dbReference type="PANTHER" id="PTHR48111">
    <property type="entry name" value="REGULATOR OF RPOS"/>
    <property type="match status" value="1"/>
</dbReference>
<organism evidence="11 12">
    <name type="scientific">Alkalisalibacterium limincola</name>
    <dbReference type="NCBI Taxonomy" id="2699169"/>
    <lineage>
        <taxon>Bacteria</taxon>
        <taxon>Pseudomonadati</taxon>
        <taxon>Pseudomonadota</taxon>
        <taxon>Gammaproteobacteria</taxon>
        <taxon>Lysobacterales</taxon>
        <taxon>Lysobacteraceae</taxon>
        <taxon>Alkalisalibacterium</taxon>
    </lineage>
</organism>
<dbReference type="GO" id="GO:0006355">
    <property type="term" value="P:regulation of DNA-templated transcription"/>
    <property type="evidence" value="ECO:0007669"/>
    <property type="project" value="InterPro"/>
</dbReference>
<evidence type="ECO:0000259" key="10">
    <source>
        <dbReference type="PROSITE" id="PS51755"/>
    </source>
</evidence>
<feature type="modified residue" description="4-aspartylphosphate" evidence="6">
    <location>
        <position position="153"/>
    </location>
</feature>
<feature type="DNA-binding region" description="OmpR/PhoB-type" evidence="7">
    <location>
        <begin position="228"/>
        <end position="325"/>
    </location>
</feature>
<dbReference type="SMART" id="SM00862">
    <property type="entry name" value="Trans_reg_C"/>
    <property type="match status" value="1"/>
</dbReference>
<dbReference type="InterPro" id="IPR016032">
    <property type="entry name" value="Sig_transdc_resp-reg_C-effctor"/>
</dbReference>
<evidence type="ECO:0000259" key="9">
    <source>
        <dbReference type="PROSITE" id="PS50110"/>
    </source>
</evidence>
<evidence type="ECO:0000256" key="4">
    <source>
        <dbReference type="ARBA" id="ARBA00023125"/>
    </source>
</evidence>
<proteinExistence type="predicted"/>
<evidence type="ECO:0000256" key="3">
    <source>
        <dbReference type="ARBA" id="ARBA00023015"/>
    </source>
</evidence>
<keyword evidence="5" id="KW-0804">Transcription</keyword>
<gene>
    <name evidence="11" type="ORF">FU658_05240</name>
</gene>
<evidence type="ECO:0000256" key="8">
    <source>
        <dbReference type="SAM" id="MobiDB-lite"/>
    </source>
</evidence>
<dbReference type="SUPFAM" id="SSF52172">
    <property type="entry name" value="CheY-like"/>
    <property type="match status" value="1"/>
</dbReference>
<keyword evidence="12" id="KW-1185">Reference proteome</keyword>
<dbReference type="PROSITE" id="PS51755">
    <property type="entry name" value="OMPR_PHOB"/>
    <property type="match status" value="1"/>
</dbReference>
<accession>A0A5C8KVH9</accession>
<keyword evidence="4 7" id="KW-0238">DNA-binding</keyword>
<evidence type="ECO:0000256" key="6">
    <source>
        <dbReference type="PROSITE-ProRule" id="PRU00169"/>
    </source>
</evidence>
<dbReference type="InterPro" id="IPR011006">
    <property type="entry name" value="CheY-like_superfamily"/>
</dbReference>
<comment type="caution">
    <text evidence="11">The sequence shown here is derived from an EMBL/GenBank/DDBJ whole genome shotgun (WGS) entry which is preliminary data.</text>
</comment>
<evidence type="ECO:0000256" key="1">
    <source>
        <dbReference type="ARBA" id="ARBA00022553"/>
    </source>
</evidence>
<dbReference type="OrthoDB" id="9813953at2"/>
<dbReference type="GO" id="GO:0005829">
    <property type="term" value="C:cytosol"/>
    <property type="evidence" value="ECO:0007669"/>
    <property type="project" value="TreeGrafter"/>
</dbReference>
<dbReference type="InterPro" id="IPR001789">
    <property type="entry name" value="Sig_transdc_resp-reg_receiver"/>
</dbReference>
<evidence type="ECO:0000256" key="2">
    <source>
        <dbReference type="ARBA" id="ARBA00023012"/>
    </source>
</evidence>
<sequence length="327" mass="34214">MVHLGGRRDDDPCVGSRAPAPGGDTGGSECQPAARVPARGPGRGDRAQARSASCGQAPAADARGGGSDAVGIAQRLAVAAPGAGVTSRMGGEAMGALVSPARINVLLVEDDLDVAAGFGDYLQSHGLSVDFAYSATQARARLREEAFDVLVLDVNLPGEDGISLCRDLKARQQIIQPVLFLTARGALDDKLKGFDAGAVDWLVKPVAPAELLARIRAIATHVAAGPRSTALCVGDYRLDESAGLLTHGGKRLQLHVSGVAILAQLMQAHPACVSRQQLIDRLWGDLPPHSDPLRAHVWQLRQALLSAFGTRPIATERGIGYRFEVGE</sequence>
<evidence type="ECO:0000313" key="11">
    <source>
        <dbReference type="EMBL" id="TXK64310.1"/>
    </source>
</evidence>